<dbReference type="Pfam" id="PF00724">
    <property type="entry name" value="Oxidored_FMN"/>
    <property type="match status" value="1"/>
</dbReference>
<dbReference type="InterPro" id="IPR013785">
    <property type="entry name" value="Aldolase_TIM"/>
</dbReference>
<dbReference type="AlphaFoldDB" id="A0A565ASX4"/>
<comment type="cofactor">
    <cofactor evidence="1">
        <name>FMN</name>
        <dbReference type="ChEBI" id="CHEBI:58210"/>
    </cofactor>
</comment>
<proteinExistence type="inferred from homology"/>
<evidence type="ECO:0000313" key="7">
    <source>
        <dbReference type="EMBL" id="VVA91728.1"/>
    </source>
</evidence>
<dbReference type="EMBL" id="CABITT030000001">
    <property type="protein sequence ID" value="VVA91728.1"/>
    <property type="molecule type" value="Genomic_DNA"/>
</dbReference>
<gene>
    <name evidence="7" type="ORF">ANE_LOCUS2173</name>
</gene>
<dbReference type="Proteomes" id="UP000489600">
    <property type="component" value="Unassembled WGS sequence"/>
</dbReference>
<dbReference type="PANTHER" id="PTHR22893:SF111">
    <property type="entry name" value="12-OXOPHYTODIENOATE REDUCTASE-LIKE PROTEIN 2A-RELATED"/>
    <property type="match status" value="1"/>
</dbReference>
<keyword evidence="8" id="KW-1185">Reference proteome</keyword>
<dbReference type="OrthoDB" id="1663137at2759"/>
<dbReference type="SUPFAM" id="SSF51395">
    <property type="entry name" value="FMN-linked oxidoreductases"/>
    <property type="match status" value="1"/>
</dbReference>
<keyword evidence="3" id="KW-0285">Flavoprotein</keyword>
<feature type="domain" description="NADH:flavin oxidoreductase/NADH oxidase N-terminal" evidence="6">
    <location>
        <begin position="14"/>
        <end position="72"/>
    </location>
</feature>
<name>A0A565ASX4_9BRAS</name>
<evidence type="ECO:0000256" key="2">
    <source>
        <dbReference type="ARBA" id="ARBA00005979"/>
    </source>
</evidence>
<dbReference type="InterPro" id="IPR001155">
    <property type="entry name" value="OxRdtase_FMN_N"/>
</dbReference>
<evidence type="ECO:0000256" key="4">
    <source>
        <dbReference type="ARBA" id="ARBA00022643"/>
    </source>
</evidence>
<sequence>METKPSIPLHTLYKMGPFNLSRRIVLAPLTRQRSYGNITQPHAELYYTQRTTPGGLLISEACVVSETSKGYIELSGYTWNMDQRASGGMEAHRGCGSFERRPAKWGSSCFLYRQAIDVQEHLWRSGQFTPPRRLRTDEIPAIVNDFSVAARNAIEAGN</sequence>
<keyword evidence="4" id="KW-0288">FMN</keyword>
<evidence type="ECO:0000313" key="8">
    <source>
        <dbReference type="Proteomes" id="UP000489600"/>
    </source>
</evidence>
<evidence type="ECO:0000259" key="6">
    <source>
        <dbReference type="Pfam" id="PF00724"/>
    </source>
</evidence>
<dbReference type="InterPro" id="IPR045247">
    <property type="entry name" value="Oye-like"/>
</dbReference>
<evidence type="ECO:0000256" key="5">
    <source>
        <dbReference type="ARBA" id="ARBA00022857"/>
    </source>
</evidence>
<protein>
    <recommendedName>
        <fullName evidence="6">NADH:flavin oxidoreductase/NADH oxidase N-terminal domain-containing protein</fullName>
    </recommendedName>
</protein>
<dbReference type="GO" id="GO:0010181">
    <property type="term" value="F:FMN binding"/>
    <property type="evidence" value="ECO:0007669"/>
    <property type="project" value="InterPro"/>
</dbReference>
<dbReference type="PANTHER" id="PTHR22893">
    <property type="entry name" value="NADH OXIDOREDUCTASE-RELATED"/>
    <property type="match status" value="1"/>
</dbReference>
<organism evidence="7 8">
    <name type="scientific">Arabis nemorensis</name>
    <dbReference type="NCBI Taxonomy" id="586526"/>
    <lineage>
        <taxon>Eukaryota</taxon>
        <taxon>Viridiplantae</taxon>
        <taxon>Streptophyta</taxon>
        <taxon>Embryophyta</taxon>
        <taxon>Tracheophyta</taxon>
        <taxon>Spermatophyta</taxon>
        <taxon>Magnoliopsida</taxon>
        <taxon>eudicotyledons</taxon>
        <taxon>Gunneridae</taxon>
        <taxon>Pentapetalae</taxon>
        <taxon>rosids</taxon>
        <taxon>malvids</taxon>
        <taxon>Brassicales</taxon>
        <taxon>Brassicaceae</taxon>
        <taxon>Arabideae</taxon>
        <taxon>Arabis</taxon>
    </lineage>
</organism>
<accession>A0A565ASX4</accession>
<comment type="caution">
    <text evidence="7">The sequence shown here is derived from an EMBL/GenBank/DDBJ whole genome shotgun (WGS) entry which is preliminary data.</text>
</comment>
<dbReference type="GO" id="GO:0016491">
    <property type="term" value="F:oxidoreductase activity"/>
    <property type="evidence" value="ECO:0007669"/>
    <property type="project" value="InterPro"/>
</dbReference>
<evidence type="ECO:0000256" key="1">
    <source>
        <dbReference type="ARBA" id="ARBA00001917"/>
    </source>
</evidence>
<evidence type="ECO:0000256" key="3">
    <source>
        <dbReference type="ARBA" id="ARBA00022630"/>
    </source>
</evidence>
<comment type="similarity">
    <text evidence="2">Belongs to the NADH:flavin oxidoreductase/NADH oxidase family.</text>
</comment>
<keyword evidence="5" id="KW-0521">NADP</keyword>
<dbReference type="Gene3D" id="3.20.20.70">
    <property type="entry name" value="Aldolase class I"/>
    <property type="match status" value="1"/>
</dbReference>
<reference evidence="7" key="1">
    <citation type="submission" date="2019-07" db="EMBL/GenBank/DDBJ databases">
        <authorList>
            <person name="Dittberner H."/>
        </authorList>
    </citation>
    <scope>NUCLEOTIDE SEQUENCE [LARGE SCALE GENOMIC DNA]</scope>
</reference>